<organism evidence="2">
    <name type="scientific">Tetraselmis sp. GSL018</name>
    <dbReference type="NCBI Taxonomy" id="582737"/>
    <lineage>
        <taxon>Eukaryota</taxon>
        <taxon>Viridiplantae</taxon>
        <taxon>Chlorophyta</taxon>
        <taxon>core chlorophytes</taxon>
        <taxon>Chlorodendrophyceae</taxon>
        <taxon>Chlorodendrales</taxon>
        <taxon>Chlorodendraceae</taxon>
        <taxon>Tetraselmis</taxon>
    </lineage>
</organism>
<reference evidence="2" key="1">
    <citation type="submission" date="2014-05" db="EMBL/GenBank/DDBJ databases">
        <title>The transcriptome of the halophilic microalga Tetraselmis sp. GSL018 isolated from the Great Salt Lake, Utah.</title>
        <authorList>
            <person name="Jinkerson R.E."/>
            <person name="D'Adamo S."/>
            <person name="Posewitz M.C."/>
        </authorList>
    </citation>
    <scope>NUCLEOTIDE SEQUENCE</scope>
    <source>
        <strain evidence="2">GSL018</strain>
    </source>
</reference>
<name>A0A061QTK7_9CHLO</name>
<dbReference type="EMBL" id="GBEZ01025451">
    <property type="protein sequence ID" value="JAC61636.1"/>
    <property type="molecule type" value="Transcribed_RNA"/>
</dbReference>
<feature type="non-terminal residue" evidence="2">
    <location>
        <position position="66"/>
    </location>
</feature>
<protein>
    <submittedName>
        <fullName evidence="2">Uncharacterized protein</fullName>
    </submittedName>
</protein>
<dbReference type="AlphaFoldDB" id="A0A061QTK7"/>
<accession>A0A061QTK7</accession>
<feature type="region of interest" description="Disordered" evidence="1">
    <location>
        <begin position="1"/>
        <end position="34"/>
    </location>
</feature>
<gene>
    <name evidence="2" type="ORF">TSPGSL018_25667</name>
</gene>
<evidence type="ECO:0000256" key="1">
    <source>
        <dbReference type="SAM" id="MobiDB-lite"/>
    </source>
</evidence>
<proteinExistence type="predicted"/>
<sequence length="66" mass="7522">MRAFQTRPIPKEFRGAHPPRMAQKGETSGKSKATLHKTHAWRWMEMKERAGGSTVPVWMVCGRKAT</sequence>
<evidence type="ECO:0000313" key="2">
    <source>
        <dbReference type="EMBL" id="JAC61636.1"/>
    </source>
</evidence>